<gene>
    <name evidence="1" type="ORF">SOIL9_15710</name>
</gene>
<protein>
    <submittedName>
        <fullName evidence="1">Uncharacterized protein</fullName>
    </submittedName>
</protein>
<sequence>MATINLTYDTDSQSITSASFGGREFRGTDIVSVVLSGGIAQIIDATGQNLLEEQHDAPLGRTKAQLDVALAFGVDSPLADGGEWN</sequence>
<name>A0A6P2D506_9BACT</name>
<keyword evidence="2" id="KW-1185">Reference proteome</keyword>
<accession>A0A6P2D506</accession>
<organism evidence="1 2">
    <name type="scientific">Gemmata massiliana</name>
    <dbReference type="NCBI Taxonomy" id="1210884"/>
    <lineage>
        <taxon>Bacteria</taxon>
        <taxon>Pseudomonadati</taxon>
        <taxon>Planctomycetota</taxon>
        <taxon>Planctomycetia</taxon>
        <taxon>Gemmatales</taxon>
        <taxon>Gemmataceae</taxon>
        <taxon>Gemmata</taxon>
    </lineage>
</organism>
<dbReference type="Proteomes" id="UP000464178">
    <property type="component" value="Chromosome"/>
</dbReference>
<evidence type="ECO:0000313" key="1">
    <source>
        <dbReference type="EMBL" id="VTR96143.1"/>
    </source>
</evidence>
<dbReference type="RefSeq" id="WP_162670471.1">
    <property type="nucleotide sequence ID" value="NZ_LR593886.1"/>
</dbReference>
<proteinExistence type="predicted"/>
<dbReference type="EMBL" id="LR593886">
    <property type="protein sequence ID" value="VTR96143.1"/>
    <property type="molecule type" value="Genomic_DNA"/>
</dbReference>
<dbReference type="AlphaFoldDB" id="A0A6P2D506"/>
<reference evidence="1 2" key="1">
    <citation type="submission" date="2019-05" db="EMBL/GenBank/DDBJ databases">
        <authorList>
            <consortium name="Science for Life Laboratories"/>
        </authorList>
    </citation>
    <scope>NUCLEOTIDE SEQUENCE [LARGE SCALE GENOMIC DNA]</scope>
    <source>
        <strain evidence="1">Soil9</strain>
    </source>
</reference>
<evidence type="ECO:0000313" key="2">
    <source>
        <dbReference type="Proteomes" id="UP000464178"/>
    </source>
</evidence>
<dbReference type="KEGG" id="gms:SOIL9_15710"/>